<feature type="transmembrane region" description="Helical" evidence="1">
    <location>
        <begin position="43"/>
        <end position="61"/>
    </location>
</feature>
<dbReference type="Proteomes" id="UP000666369">
    <property type="component" value="Unassembled WGS sequence"/>
</dbReference>
<keyword evidence="1" id="KW-1133">Transmembrane helix</keyword>
<reference evidence="3" key="1">
    <citation type="submission" date="2023-07" db="EMBL/GenBank/DDBJ databases">
        <title>Duganella aceri sp. nov., isolated from tree sap.</title>
        <authorList>
            <person name="Kim I.S."/>
        </authorList>
    </citation>
    <scope>NUCLEOTIDE SEQUENCE [LARGE SCALE GENOMIC DNA]</scope>
    <source>
        <strain evidence="3">SAP-35</strain>
    </source>
</reference>
<feature type="transmembrane region" description="Helical" evidence="1">
    <location>
        <begin position="172"/>
        <end position="194"/>
    </location>
</feature>
<proteinExistence type="predicted"/>
<evidence type="ECO:0008006" key="4">
    <source>
        <dbReference type="Google" id="ProtNLM"/>
    </source>
</evidence>
<comment type="caution">
    <text evidence="2">The sequence shown here is derived from an EMBL/GenBank/DDBJ whole genome shotgun (WGS) entry which is preliminary data.</text>
</comment>
<organism evidence="2 3">
    <name type="scientific">Duganella aceris</name>
    <dbReference type="NCBI Taxonomy" id="2703883"/>
    <lineage>
        <taxon>Bacteria</taxon>
        <taxon>Pseudomonadati</taxon>
        <taxon>Pseudomonadota</taxon>
        <taxon>Betaproteobacteria</taxon>
        <taxon>Burkholderiales</taxon>
        <taxon>Oxalobacteraceae</taxon>
        <taxon>Telluria group</taxon>
        <taxon>Duganella</taxon>
    </lineage>
</organism>
<feature type="transmembrane region" description="Helical" evidence="1">
    <location>
        <begin position="206"/>
        <end position="230"/>
    </location>
</feature>
<dbReference type="RefSeq" id="WP_166100314.1">
    <property type="nucleotide sequence ID" value="NZ_JAADJT010000002.1"/>
</dbReference>
<feature type="transmembrane region" description="Helical" evidence="1">
    <location>
        <begin position="113"/>
        <end position="132"/>
    </location>
</feature>
<evidence type="ECO:0000313" key="3">
    <source>
        <dbReference type="Proteomes" id="UP000666369"/>
    </source>
</evidence>
<gene>
    <name evidence="2" type="ORF">GW587_06955</name>
</gene>
<dbReference type="EMBL" id="JAADJT010000002">
    <property type="protein sequence ID" value="NGZ83994.1"/>
    <property type="molecule type" value="Genomic_DNA"/>
</dbReference>
<protein>
    <recommendedName>
        <fullName evidence="4">DUF2306 domain-containing protein</fullName>
    </recommendedName>
</protein>
<keyword evidence="1" id="KW-0472">Membrane</keyword>
<sequence>MNARSKETRIFLLAHLFLLSVVLIGFGRTFYLRHLFIARPLPLVLLLHGIALTAWYGLVALQGAMVLKGAREWHGRIAWLAAPVIVCVIYSGIQVNWNVARQITSAGDPENMFVWGNFMSLASFAILVGAGVKLRHRFMAHHRMIFFASLAIVGPAFARFAFWPVVGLGVGAAPLFAIAGMLALVALAIGYDVAVFRRVQAATLGGLAGVIVPLVAGTAVAISGVGYALLHGA</sequence>
<keyword evidence="3" id="KW-1185">Reference proteome</keyword>
<feature type="transmembrane region" description="Helical" evidence="1">
    <location>
        <begin position="12"/>
        <end position="31"/>
    </location>
</feature>
<evidence type="ECO:0000313" key="2">
    <source>
        <dbReference type="EMBL" id="NGZ83994.1"/>
    </source>
</evidence>
<feature type="transmembrane region" description="Helical" evidence="1">
    <location>
        <begin position="144"/>
        <end position="166"/>
    </location>
</feature>
<accession>A0ABX0FHF7</accession>
<evidence type="ECO:0000256" key="1">
    <source>
        <dbReference type="SAM" id="Phobius"/>
    </source>
</evidence>
<name>A0ABX0FHF7_9BURK</name>
<keyword evidence="1" id="KW-0812">Transmembrane</keyword>
<feature type="transmembrane region" description="Helical" evidence="1">
    <location>
        <begin position="73"/>
        <end position="93"/>
    </location>
</feature>